<keyword evidence="3" id="KW-1185">Reference proteome</keyword>
<comment type="caution">
    <text evidence="2">The sequence shown here is derived from an EMBL/GenBank/DDBJ whole genome shotgun (WGS) entry which is preliminary data.</text>
</comment>
<dbReference type="GO" id="GO:0016779">
    <property type="term" value="F:nucleotidyltransferase activity"/>
    <property type="evidence" value="ECO:0007669"/>
    <property type="project" value="InterPro"/>
</dbReference>
<accession>A0A5J4KJ10</accession>
<gene>
    <name evidence="2" type="ORF">KDW_03710</name>
</gene>
<dbReference type="AlphaFoldDB" id="A0A5J4KJ10"/>
<evidence type="ECO:0000259" key="1">
    <source>
        <dbReference type="Pfam" id="PF01909"/>
    </source>
</evidence>
<dbReference type="Gene3D" id="3.30.460.10">
    <property type="entry name" value="Beta Polymerase, domain 2"/>
    <property type="match status" value="1"/>
</dbReference>
<evidence type="ECO:0000313" key="3">
    <source>
        <dbReference type="Proteomes" id="UP000326912"/>
    </source>
</evidence>
<reference evidence="2 3" key="1">
    <citation type="submission" date="2019-10" db="EMBL/GenBank/DDBJ databases">
        <title>Dictyobacter vulcani sp. nov., within the class Ktedonobacteria, isolated from soil of volcanic Mt. Zao.</title>
        <authorList>
            <person name="Zheng Y."/>
            <person name="Wang C.M."/>
            <person name="Sakai Y."/>
            <person name="Abe K."/>
            <person name="Yokota A."/>
            <person name="Yabe S."/>
        </authorList>
    </citation>
    <scope>NUCLEOTIDE SEQUENCE [LARGE SCALE GENOMIC DNA]</scope>
    <source>
        <strain evidence="2 3">W12</strain>
    </source>
</reference>
<dbReference type="CDD" id="cd05403">
    <property type="entry name" value="NT_KNTase_like"/>
    <property type="match status" value="1"/>
</dbReference>
<dbReference type="RefSeq" id="WP_151754377.1">
    <property type="nucleotide sequence ID" value="NZ_BKZW01000001.1"/>
</dbReference>
<name>A0A5J4KJ10_9CHLR</name>
<dbReference type="InterPro" id="IPR043519">
    <property type="entry name" value="NT_sf"/>
</dbReference>
<dbReference type="SUPFAM" id="SSF81301">
    <property type="entry name" value="Nucleotidyltransferase"/>
    <property type="match status" value="1"/>
</dbReference>
<evidence type="ECO:0000313" key="2">
    <source>
        <dbReference type="EMBL" id="GER86209.1"/>
    </source>
</evidence>
<proteinExistence type="predicted"/>
<sequence length="247" mass="28052">MNSIEIARKFVEQEFPHCKAAILAGSACRGEETDKSDLDIVVVVEGAKTTYEESLQAFGRSIDVLFNSHETCRQFFKKDMLNRRPVLTHMCAQGIIIKDEDGLAQQIQQEARMVIDYGPEPVSDDDMDKYRHQLTNLLDDFISSRNPYESYIIAQHVLGESIDIQLRANRQWLGAGKWLLRACQDYDPILAQKCCAALDAYYKHGRKDELITLAEEALNTVGGRNHQVIRGIKEDNQQHKILASDPL</sequence>
<keyword evidence="2" id="KW-0808">Transferase</keyword>
<dbReference type="InterPro" id="IPR002934">
    <property type="entry name" value="Polymerase_NTP_transf_dom"/>
</dbReference>
<protein>
    <submittedName>
        <fullName evidence="2">Nucleotidyltransferase</fullName>
    </submittedName>
</protein>
<organism evidence="2 3">
    <name type="scientific">Dictyobacter vulcani</name>
    <dbReference type="NCBI Taxonomy" id="2607529"/>
    <lineage>
        <taxon>Bacteria</taxon>
        <taxon>Bacillati</taxon>
        <taxon>Chloroflexota</taxon>
        <taxon>Ktedonobacteria</taxon>
        <taxon>Ktedonobacterales</taxon>
        <taxon>Dictyobacteraceae</taxon>
        <taxon>Dictyobacter</taxon>
    </lineage>
</organism>
<dbReference type="Pfam" id="PF01909">
    <property type="entry name" value="NTP_transf_2"/>
    <property type="match status" value="1"/>
</dbReference>
<feature type="domain" description="Polymerase nucleotidyl transferase" evidence="1">
    <location>
        <begin position="5"/>
        <end position="86"/>
    </location>
</feature>
<dbReference type="EMBL" id="BKZW01000001">
    <property type="protein sequence ID" value="GER86209.1"/>
    <property type="molecule type" value="Genomic_DNA"/>
</dbReference>
<dbReference type="Proteomes" id="UP000326912">
    <property type="component" value="Unassembled WGS sequence"/>
</dbReference>